<dbReference type="InterPro" id="IPR055348">
    <property type="entry name" value="DctQ"/>
</dbReference>
<reference evidence="11" key="1">
    <citation type="journal article" date="2014" name="Int. J. Syst. Evol. Microbiol.">
        <title>Complete genome sequence of Corynebacterium casei LMG S-19264T (=DSM 44701T), isolated from a smear-ripened cheese.</title>
        <authorList>
            <consortium name="US DOE Joint Genome Institute (JGI-PGF)"/>
            <person name="Walter F."/>
            <person name="Albersmeier A."/>
            <person name="Kalinowski J."/>
            <person name="Ruckert C."/>
        </authorList>
    </citation>
    <scope>NUCLEOTIDE SEQUENCE</scope>
    <source>
        <strain evidence="11">CGMCC 1.15320</strain>
    </source>
</reference>
<feature type="domain" description="Tripartite ATP-independent periplasmic transporters DctQ component" evidence="10">
    <location>
        <begin position="28"/>
        <end position="152"/>
    </location>
</feature>
<protein>
    <recommendedName>
        <fullName evidence="9">TRAP transporter small permease protein</fullName>
    </recommendedName>
</protein>
<keyword evidence="6 9" id="KW-1133">Transmembrane helix</keyword>
<keyword evidence="4 9" id="KW-0997">Cell inner membrane</keyword>
<keyword evidence="5 9" id="KW-0812">Transmembrane</keyword>
<dbReference type="AlphaFoldDB" id="A0A916S327"/>
<evidence type="ECO:0000256" key="8">
    <source>
        <dbReference type="ARBA" id="ARBA00038436"/>
    </source>
</evidence>
<evidence type="ECO:0000256" key="4">
    <source>
        <dbReference type="ARBA" id="ARBA00022519"/>
    </source>
</evidence>
<evidence type="ECO:0000313" key="12">
    <source>
        <dbReference type="Proteomes" id="UP000636264"/>
    </source>
</evidence>
<evidence type="ECO:0000256" key="6">
    <source>
        <dbReference type="ARBA" id="ARBA00022989"/>
    </source>
</evidence>
<keyword evidence="12" id="KW-1185">Reference proteome</keyword>
<evidence type="ECO:0000313" key="11">
    <source>
        <dbReference type="EMBL" id="GGA81042.1"/>
    </source>
</evidence>
<dbReference type="GO" id="GO:0022857">
    <property type="term" value="F:transmembrane transporter activity"/>
    <property type="evidence" value="ECO:0007669"/>
    <property type="project" value="UniProtKB-UniRule"/>
</dbReference>
<gene>
    <name evidence="11" type="ORF">GCM10011385_39120</name>
</gene>
<feature type="transmembrane region" description="Helical" evidence="9">
    <location>
        <begin position="12"/>
        <end position="31"/>
    </location>
</feature>
<keyword evidence="2 9" id="KW-0813">Transport</keyword>
<sequence length="171" mass="18495">MLRLVERLSGLLSLLAAQVAVVILVSVTALILTEIVLRSFFATSTNIVEEYVAYGLGTMVFLGLGQAMRSGSLVRVDIVLGKLGPASRRCVEITACVAALIVMSFVLYYLSIRIGRDFSRGTISMTKAATKMWIPNAIVATGMAIFMLQVLVYGIGLCFGRRLIRDEGAID</sequence>
<comment type="function">
    <text evidence="9">Part of the tripartite ATP-independent periplasmic (TRAP) transport system.</text>
</comment>
<evidence type="ECO:0000256" key="7">
    <source>
        <dbReference type="ARBA" id="ARBA00023136"/>
    </source>
</evidence>
<keyword evidence="3" id="KW-1003">Cell membrane</keyword>
<comment type="caution">
    <text evidence="11">The sequence shown here is derived from an EMBL/GenBank/DDBJ whole genome shotgun (WGS) entry which is preliminary data.</text>
</comment>
<comment type="similarity">
    <text evidence="8 9">Belongs to the TRAP transporter small permease family.</text>
</comment>
<organism evidence="11 12">
    <name type="scientific">Nitratireductor aestuarii</name>
    <dbReference type="NCBI Taxonomy" id="1735103"/>
    <lineage>
        <taxon>Bacteria</taxon>
        <taxon>Pseudomonadati</taxon>
        <taxon>Pseudomonadota</taxon>
        <taxon>Alphaproteobacteria</taxon>
        <taxon>Hyphomicrobiales</taxon>
        <taxon>Phyllobacteriaceae</taxon>
        <taxon>Nitratireductor</taxon>
    </lineage>
</organism>
<name>A0A916S327_9HYPH</name>
<feature type="transmembrane region" description="Helical" evidence="9">
    <location>
        <begin position="132"/>
        <end position="155"/>
    </location>
</feature>
<proteinExistence type="inferred from homology"/>
<dbReference type="PANTHER" id="PTHR35011:SF10">
    <property type="entry name" value="TRAP TRANSPORTER SMALL PERMEASE PROTEIN"/>
    <property type="match status" value="1"/>
</dbReference>
<comment type="subcellular location">
    <subcellularLocation>
        <location evidence="1 9">Cell inner membrane</location>
        <topology evidence="1 9">Multi-pass membrane protein</topology>
    </subcellularLocation>
</comment>
<dbReference type="EMBL" id="BMIF01000019">
    <property type="protein sequence ID" value="GGA81042.1"/>
    <property type="molecule type" value="Genomic_DNA"/>
</dbReference>
<evidence type="ECO:0000256" key="2">
    <source>
        <dbReference type="ARBA" id="ARBA00022448"/>
    </source>
</evidence>
<evidence type="ECO:0000256" key="5">
    <source>
        <dbReference type="ARBA" id="ARBA00022692"/>
    </source>
</evidence>
<dbReference type="GO" id="GO:0005886">
    <property type="term" value="C:plasma membrane"/>
    <property type="evidence" value="ECO:0007669"/>
    <property type="project" value="UniProtKB-SubCell"/>
</dbReference>
<feature type="transmembrane region" description="Helical" evidence="9">
    <location>
        <begin position="51"/>
        <end position="69"/>
    </location>
</feature>
<evidence type="ECO:0000256" key="9">
    <source>
        <dbReference type="RuleBase" id="RU369079"/>
    </source>
</evidence>
<dbReference type="RefSeq" id="WP_188722809.1">
    <property type="nucleotide sequence ID" value="NZ_BMIF01000019.1"/>
</dbReference>
<reference evidence="11" key="2">
    <citation type="submission" date="2020-09" db="EMBL/GenBank/DDBJ databases">
        <authorList>
            <person name="Sun Q."/>
            <person name="Zhou Y."/>
        </authorList>
    </citation>
    <scope>NUCLEOTIDE SEQUENCE</scope>
    <source>
        <strain evidence="11">CGMCC 1.15320</strain>
    </source>
</reference>
<dbReference type="PANTHER" id="PTHR35011">
    <property type="entry name" value="2,3-DIKETO-L-GULONATE TRAP TRANSPORTER SMALL PERMEASE PROTEIN YIAM"/>
    <property type="match status" value="1"/>
</dbReference>
<evidence type="ECO:0000256" key="3">
    <source>
        <dbReference type="ARBA" id="ARBA00022475"/>
    </source>
</evidence>
<dbReference type="Pfam" id="PF04290">
    <property type="entry name" value="DctQ"/>
    <property type="match status" value="1"/>
</dbReference>
<comment type="subunit">
    <text evidence="9">The complex comprises the extracytoplasmic solute receptor protein and the two transmembrane proteins.</text>
</comment>
<accession>A0A916S327</accession>
<evidence type="ECO:0000256" key="1">
    <source>
        <dbReference type="ARBA" id="ARBA00004429"/>
    </source>
</evidence>
<feature type="transmembrane region" description="Helical" evidence="9">
    <location>
        <begin position="90"/>
        <end position="112"/>
    </location>
</feature>
<dbReference type="InterPro" id="IPR007387">
    <property type="entry name" value="TRAP_DctQ"/>
</dbReference>
<keyword evidence="7 9" id="KW-0472">Membrane</keyword>
<evidence type="ECO:0000259" key="10">
    <source>
        <dbReference type="Pfam" id="PF04290"/>
    </source>
</evidence>
<dbReference type="GO" id="GO:0015740">
    <property type="term" value="P:C4-dicarboxylate transport"/>
    <property type="evidence" value="ECO:0007669"/>
    <property type="project" value="TreeGrafter"/>
</dbReference>
<dbReference type="Proteomes" id="UP000636264">
    <property type="component" value="Unassembled WGS sequence"/>
</dbReference>